<reference evidence="2 3" key="1">
    <citation type="journal article" date="2012" name="Stand. Genomic Sci.">
        <title>Genome sequence of the ocean sediment bacterium Saccharomonospora marina type strain (XMU15(T)).</title>
        <authorList>
            <person name="Klenk H.P."/>
            <person name="Lu M."/>
            <person name="Lucas S."/>
            <person name="Lapidus A."/>
            <person name="Copeland A."/>
            <person name="Pitluck S."/>
            <person name="Goodwin L.A."/>
            <person name="Han C."/>
            <person name="Tapia R."/>
            <person name="Brambilla E.M."/>
            <person name="Potter G."/>
            <person name="Land M."/>
            <person name="Ivanova N."/>
            <person name="Rohde M."/>
            <person name="Goker M."/>
            <person name="Detter J.C."/>
            <person name="Li W.J."/>
            <person name="Kyrpides N.C."/>
            <person name="Woyke T."/>
        </authorList>
    </citation>
    <scope>NUCLEOTIDE SEQUENCE [LARGE SCALE GENOMIC DNA]</scope>
    <source>
        <strain evidence="2 3">XMU15</strain>
    </source>
</reference>
<dbReference type="SUPFAM" id="SSF51735">
    <property type="entry name" value="NAD(P)-binding Rossmann-fold domains"/>
    <property type="match status" value="1"/>
</dbReference>
<dbReference type="Gene3D" id="3.40.50.720">
    <property type="entry name" value="NAD(P)-binding Rossmann-like Domain"/>
    <property type="match status" value="1"/>
</dbReference>
<dbReference type="OrthoDB" id="9771302at2"/>
<keyword evidence="3" id="KW-1185">Reference proteome</keyword>
<name>H5WYS6_9PSEU</name>
<dbReference type="eggNOG" id="COG0702">
    <property type="taxonomic scope" value="Bacteria"/>
</dbReference>
<dbReference type="EMBL" id="CM001439">
    <property type="protein sequence ID" value="EHR51798.1"/>
    <property type="molecule type" value="Genomic_DNA"/>
</dbReference>
<dbReference type="STRING" id="882083.SacmaDRAFT_3584"/>
<feature type="domain" description="NAD(P)-binding" evidence="1">
    <location>
        <begin position="7"/>
        <end position="145"/>
    </location>
</feature>
<sequence>MKLLITGGSGFLGRHLLPQAIERGHQVVALARSCGAARVVAELGAAPVAGDLDDPAATDAAFADAGADALVNLASLGFGHAPVIVSAAEEAGVKRAVFVSTTAVTTTIAARSKRVRLEAEEAVRASALDWTIIRPTMIYGGPGDRNIARLLSVLRRTPVLPVPGGGKRLLQPVHVEDLAAAVLNAVESPAAPGRTYDVAGPEPMPLAELLAEAIRATGSRTRLVPVPLRPAIQLLSLYERLSRRPRLKAEQLRRLAEDKAFSVEAAARDLGFSPRSFRTGVTEQANRR</sequence>
<dbReference type="PANTHER" id="PTHR12126">
    <property type="entry name" value="NADH-UBIQUINONE OXIDOREDUCTASE 39 KDA SUBUNIT-RELATED"/>
    <property type="match status" value="1"/>
</dbReference>
<evidence type="ECO:0000259" key="1">
    <source>
        <dbReference type="Pfam" id="PF13460"/>
    </source>
</evidence>
<dbReference type="RefSeq" id="WP_009155180.1">
    <property type="nucleotide sequence ID" value="NZ_CM001439.1"/>
</dbReference>
<protein>
    <submittedName>
        <fullName evidence="2">Nucleoside-diphosphate-sugar epimerase</fullName>
    </submittedName>
</protein>
<dbReference type="InterPro" id="IPR036291">
    <property type="entry name" value="NAD(P)-bd_dom_sf"/>
</dbReference>
<evidence type="ECO:0000313" key="3">
    <source>
        <dbReference type="Proteomes" id="UP000004926"/>
    </source>
</evidence>
<dbReference type="AlphaFoldDB" id="H5WYS6"/>
<dbReference type="InterPro" id="IPR051207">
    <property type="entry name" value="ComplexI_NDUFA9_subunit"/>
</dbReference>
<proteinExistence type="predicted"/>
<dbReference type="InterPro" id="IPR016040">
    <property type="entry name" value="NAD(P)-bd_dom"/>
</dbReference>
<dbReference type="GO" id="GO:0044877">
    <property type="term" value="F:protein-containing complex binding"/>
    <property type="evidence" value="ECO:0007669"/>
    <property type="project" value="TreeGrafter"/>
</dbReference>
<gene>
    <name evidence="2" type="ORF">SacmaDRAFT_3584</name>
</gene>
<organism evidence="2 3">
    <name type="scientific">Saccharomonospora marina XMU15</name>
    <dbReference type="NCBI Taxonomy" id="882083"/>
    <lineage>
        <taxon>Bacteria</taxon>
        <taxon>Bacillati</taxon>
        <taxon>Actinomycetota</taxon>
        <taxon>Actinomycetes</taxon>
        <taxon>Pseudonocardiales</taxon>
        <taxon>Pseudonocardiaceae</taxon>
        <taxon>Saccharomonospora</taxon>
    </lineage>
</organism>
<accession>H5WYS6</accession>
<dbReference type="Proteomes" id="UP000004926">
    <property type="component" value="Chromosome"/>
</dbReference>
<dbReference type="Pfam" id="PF13460">
    <property type="entry name" value="NAD_binding_10"/>
    <property type="match status" value="1"/>
</dbReference>
<dbReference type="PANTHER" id="PTHR12126:SF11">
    <property type="entry name" value="NADH DEHYDROGENASE [UBIQUINONE] 1 ALPHA SUBCOMPLEX SUBUNIT 9, MITOCHONDRIAL"/>
    <property type="match status" value="1"/>
</dbReference>
<evidence type="ECO:0000313" key="2">
    <source>
        <dbReference type="EMBL" id="EHR51798.1"/>
    </source>
</evidence>
<dbReference type="HOGENOM" id="CLU_007383_6_5_11"/>